<evidence type="ECO:0000256" key="10">
    <source>
        <dbReference type="ARBA" id="ARBA00030465"/>
    </source>
</evidence>
<evidence type="ECO:0000256" key="6">
    <source>
        <dbReference type="ARBA" id="ARBA00013449"/>
    </source>
</evidence>
<gene>
    <name evidence="14" type="ORF">F5544_41640</name>
</gene>
<dbReference type="Gene3D" id="3.30.559.30">
    <property type="entry name" value="Nonribosomal peptide synthetase, condensation domain"/>
    <property type="match status" value="1"/>
</dbReference>
<protein>
    <recommendedName>
        <fullName evidence="6">Phthiocerol/phthiodiolone dimycocerosyl transferase</fullName>
        <ecNumber evidence="5">2.3.1.282</ecNumber>
    </recommendedName>
    <alternativeName>
        <fullName evidence="12">Acyltransferase PapA5</fullName>
    </alternativeName>
    <alternativeName>
        <fullName evidence="10">Phthiocerol/phthiodiolone O-acyltransferase</fullName>
    </alternativeName>
    <alternativeName>
        <fullName evidence="11">Polyketide synthase-associated protein A5</fullName>
    </alternativeName>
</protein>
<sequence>MCMVMTVGSTARKFTDMTAQRLLSPFETSYFSTEARLGSVPIGGMPLYIGSTVRGRIDAEILRRVLAELAAGHPLLRSSIVETDGVLSFRCVDTHRPVLEIADGGAAEYLELVNSQQDWRAGLFRARLLRDGDLTRIVLIIHHGIADGRSAFALLDEMWQRYTGHIVGSPLPQVNSTLLPDGVDNLLAAVTAEAEVDEFLAGIRAAVLAADPADAPRMLPKDGDGVGDPRGRLALQRIELTEDETGALVNTARTHGLSVNSLLSGAAMAAVRAQLEPGTGPLPLLCGHAVDLRYELVPRLSASTMLNCASGVGTPVVADEDADPIALARAVADGMRLALDTRFAALFMRANQRELDELTAAVFAAGPTLALSNVGRLPAHSLPAGIDVIRDDVFAMMPGMPPKMTIFTVGARLIIQVEYDTAEHTHAQMGRLTRATAEQIRLVTRGVVGVE</sequence>
<evidence type="ECO:0000256" key="11">
    <source>
        <dbReference type="ARBA" id="ARBA00032317"/>
    </source>
</evidence>
<comment type="catalytic activity">
    <reaction evidence="3">
        <text>2 a mycocerosyl-[mycocerosic acid synthase] + a phthiodiolone = a dimycocerosyl phthiodiolone + 2 holo-[mycocerosic acid synthase].</text>
        <dbReference type="EC" id="2.3.1.282"/>
    </reaction>
</comment>
<feature type="domain" description="Phthiocerol/phthiodiolone dimycocerosyl transferase C-terminal" evidence="13">
    <location>
        <begin position="231"/>
        <end position="391"/>
    </location>
</feature>
<comment type="catalytic activity">
    <reaction evidence="1">
        <text>2 a mycocerosyl-[mycocerosic acid synthase] + a phthiocerol = a dimycocerosyl phthiocerol + 2 holo-[mycocerosic acid synthase].</text>
        <dbReference type="EC" id="2.3.1.282"/>
    </reaction>
</comment>
<evidence type="ECO:0000256" key="8">
    <source>
        <dbReference type="ARBA" id="ARBA00022679"/>
    </source>
</evidence>
<evidence type="ECO:0000256" key="4">
    <source>
        <dbReference type="ARBA" id="ARBA00006558"/>
    </source>
</evidence>
<evidence type="ECO:0000256" key="9">
    <source>
        <dbReference type="ARBA" id="ARBA00023315"/>
    </source>
</evidence>
<dbReference type="Proteomes" id="UP000503540">
    <property type="component" value="Chromosome"/>
</dbReference>
<keyword evidence="7" id="KW-0444">Lipid biosynthesis</keyword>
<evidence type="ECO:0000256" key="3">
    <source>
        <dbReference type="ARBA" id="ARBA00001907"/>
    </source>
</evidence>
<evidence type="ECO:0000259" key="13">
    <source>
        <dbReference type="Pfam" id="PF16911"/>
    </source>
</evidence>
<dbReference type="Pfam" id="PF16911">
    <property type="entry name" value="PapA_C"/>
    <property type="match status" value="1"/>
</dbReference>
<keyword evidence="8" id="KW-0808">Transferase</keyword>
<dbReference type="EMBL" id="CP046172">
    <property type="protein sequence ID" value="QIS16138.1"/>
    <property type="molecule type" value="Genomic_DNA"/>
</dbReference>
<keyword evidence="7" id="KW-0443">Lipid metabolism</keyword>
<dbReference type="Gene3D" id="3.30.559.10">
    <property type="entry name" value="Chloramphenicol acetyltransferase-like domain"/>
    <property type="match status" value="1"/>
</dbReference>
<evidence type="ECO:0000256" key="12">
    <source>
        <dbReference type="ARBA" id="ARBA00033407"/>
    </source>
</evidence>
<proteinExistence type="inferred from homology"/>
<dbReference type="AlphaFoldDB" id="A0A6G9YSF9"/>
<accession>A0A6G9YSF9</accession>
<evidence type="ECO:0000256" key="5">
    <source>
        <dbReference type="ARBA" id="ARBA00012866"/>
    </source>
</evidence>
<organism evidence="14 15">
    <name type="scientific">Nocardia arthritidis</name>
    <dbReference type="NCBI Taxonomy" id="228602"/>
    <lineage>
        <taxon>Bacteria</taxon>
        <taxon>Bacillati</taxon>
        <taxon>Actinomycetota</taxon>
        <taxon>Actinomycetes</taxon>
        <taxon>Mycobacteriales</taxon>
        <taxon>Nocardiaceae</taxon>
        <taxon>Nocardia</taxon>
    </lineage>
</organism>
<dbReference type="GO" id="GO:0016746">
    <property type="term" value="F:acyltransferase activity"/>
    <property type="evidence" value="ECO:0007669"/>
    <property type="project" value="UniProtKB-KW"/>
</dbReference>
<dbReference type="InterPro" id="IPR031641">
    <property type="entry name" value="PapA_C"/>
</dbReference>
<evidence type="ECO:0000256" key="1">
    <source>
        <dbReference type="ARBA" id="ARBA00000026"/>
    </source>
</evidence>
<dbReference type="InterPro" id="IPR023213">
    <property type="entry name" value="CAT-like_dom_sf"/>
</dbReference>
<dbReference type="InterPro" id="IPR052058">
    <property type="entry name" value="Alcohol_O-acetyltransferase"/>
</dbReference>
<comment type="catalytic activity">
    <reaction evidence="2">
        <text>2 a mycocerosyl-[mycocerosic acid synthase] + a phenolphthiocerol = a dimycocerosyl phenolphthiocerol + 2 holo-[mycocerosic acid synthase].</text>
        <dbReference type="EC" id="2.3.1.282"/>
    </reaction>
</comment>
<evidence type="ECO:0000313" key="14">
    <source>
        <dbReference type="EMBL" id="QIS16138.1"/>
    </source>
</evidence>
<dbReference type="PANTHER" id="PTHR28037:SF1">
    <property type="entry name" value="ALCOHOL O-ACETYLTRANSFERASE 1-RELATED"/>
    <property type="match status" value="1"/>
</dbReference>
<dbReference type="PANTHER" id="PTHR28037">
    <property type="entry name" value="ALCOHOL O-ACETYLTRANSFERASE 1-RELATED"/>
    <property type="match status" value="1"/>
</dbReference>
<evidence type="ECO:0000256" key="7">
    <source>
        <dbReference type="ARBA" id="ARBA00022516"/>
    </source>
</evidence>
<dbReference type="EC" id="2.3.1.282" evidence="5"/>
<reference evidence="14 15" key="1">
    <citation type="journal article" date="2019" name="ACS Chem. Biol.">
        <title>Identification and Mobilization of a Cryptic Antibiotic Biosynthesis Gene Locus from a Human-Pathogenic Nocardia Isolate.</title>
        <authorList>
            <person name="Herisse M."/>
            <person name="Ishida K."/>
            <person name="Porter J.L."/>
            <person name="Howden B."/>
            <person name="Hertweck C."/>
            <person name="Stinear T.P."/>
            <person name="Pidot S.J."/>
        </authorList>
    </citation>
    <scope>NUCLEOTIDE SEQUENCE [LARGE SCALE GENOMIC DNA]</scope>
    <source>
        <strain evidence="14 15">AUSMDU00012717</strain>
    </source>
</reference>
<keyword evidence="15" id="KW-1185">Reference proteome</keyword>
<comment type="similarity">
    <text evidence="4">Belongs to the acyltransferase PapA5 family.</text>
</comment>
<keyword evidence="9" id="KW-0012">Acyltransferase</keyword>
<name>A0A6G9YSF9_9NOCA</name>
<evidence type="ECO:0000313" key="15">
    <source>
        <dbReference type="Proteomes" id="UP000503540"/>
    </source>
</evidence>
<dbReference type="KEGG" id="nah:F5544_41640"/>
<evidence type="ECO:0000256" key="2">
    <source>
        <dbReference type="ARBA" id="ARBA00000625"/>
    </source>
</evidence>
<dbReference type="SUPFAM" id="SSF52777">
    <property type="entry name" value="CoA-dependent acyltransferases"/>
    <property type="match status" value="2"/>
</dbReference>